<dbReference type="EMBL" id="FRDH01000006">
    <property type="protein sequence ID" value="SHN56632.1"/>
    <property type="molecule type" value="Genomic_DNA"/>
</dbReference>
<organism evidence="2">
    <name type="scientific">Butyrivibrio hungatei DSM 14810</name>
    <dbReference type="NCBI Taxonomy" id="1121132"/>
    <lineage>
        <taxon>Bacteria</taxon>
        <taxon>Bacillati</taxon>
        <taxon>Bacillota</taxon>
        <taxon>Clostridia</taxon>
        <taxon>Lachnospirales</taxon>
        <taxon>Lachnospiraceae</taxon>
        <taxon>Butyrivibrio</taxon>
    </lineage>
</organism>
<protein>
    <submittedName>
        <fullName evidence="2">FRG domain-containing protein</fullName>
    </submittedName>
</protein>
<dbReference type="SMART" id="SM00901">
    <property type="entry name" value="FRG"/>
    <property type="match status" value="1"/>
</dbReference>
<dbReference type="InterPro" id="IPR014966">
    <property type="entry name" value="FRG-dom"/>
</dbReference>
<evidence type="ECO:0000259" key="1">
    <source>
        <dbReference type="SMART" id="SM00901"/>
    </source>
</evidence>
<dbReference type="Proteomes" id="UP000184097">
    <property type="component" value="Unassembled WGS sequence"/>
</dbReference>
<reference evidence="2" key="1">
    <citation type="submission" date="2016-12" db="EMBL/GenBank/DDBJ databases">
        <authorList>
            <person name="Song W.-J."/>
            <person name="Kurnit D.M."/>
        </authorList>
    </citation>
    <scope>NUCLEOTIDE SEQUENCE [LARGE SCALE GENOMIC DNA]</scope>
    <source>
        <strain evidence="2">DSM 14810</strain>
    </source>
</reference>
<evidence type="ECO:0000313" key="2">
    <source>
        <dbReference type="EMBL" id="SHN56632.1"/>
    </source>
</evidence>
<accession>A0A1M7SEC9</accession>
<dbReference type="Pfam" id="PF08867">
    <property type="entry name" value="FRG"/>
    <property type="match status" value="1"/>
</dbReference>
<gene>
    <name evidence="2" type="ORF">SAMN02745247_01540</name>
</gene>
<dbReference type="RefSeq" id="WP_083572697.1">
    <property type="nucleotide sequence ID" value="NZ_FRDH01000006.1"/>
</dbReference>
<proteinExistence type="predicted"/>
<name>A0A1M7SEC9_9FIRM</name>
<sequence length="279" mass="32549">MAIKTVNITTIEQINDMIWEQNLEPSINRYRSNYLFRGLPNIDYHLATSLHRNCQGKESTIEESLLRNFTKYAAIEDDSLKSSVWRQLVIGQHHGLPTRLLDWTYSVMAALHFATSGEDLGCMEQHDGVIWQIDIMEMNDSLPSRYKKTLARKKAYLMTIEMLDDLIHDESYTALKKYDDELNGKGLLLLEPPSIDQRIISQYSYFSVVPAGMENPKDDNGIEDFLCKTANTRKYIIDKSIKWRIRDMLDQMNINERTIYPGIDGLTAWLKRHYYVKRI</sequence>
<feature type="domain" description="FRG" evidence="1">
    <location>
        <begin position="30"/>
        <end position="131"/>
    </location>
</feature>
<dbReference type="AlphaFoldDB" id="A0A1M7SEC9"/>